<organism evidence="1 2">
    <name type="scientific">Vaccinium darrowii</name>
    <dbReference type="NCBI Taxonomy" id="229202"/>
    <lineage>
        <taxon>Eukaryota</taxon>
        <taxon>Viridiplantae</taxon>
        <taxon>Streptophyta</taxon>
        <taxon>Embryophyta</taxon>
        <taxon>Tracheophyta</taxon>
        <taxon>Spermatophyta</taxon>
        <taxon>Magnoliopsida</taxon>
        <taxon>eudicotyledons</taxon>
        <taxon>Gunneridae</taxon>
        <taxon>Pentapetalae</taxon>
        <taxon>asterids</taxon>
        <taxon>Ericales</taxon>
        <taxon>Ericaceae</taxon>
        <taxon>Vaccinioideae</taxon>
        <taxon>Vaccinieae</taxon>
        <taxon>Vaccinium</taxon>
    </lineage>
</organism>
<protein>
    <submittedName>
        <fullName evidence="1">Uncharacterized protein</fullName>
    </submittedName>
</protein>
<evidence type="ECO:0000313" key="2">
    <source>
        <dbReference type="Proteomes" id="UP000828048"/>
    </source>
</evidence>
<name>A0ACB7YG56_9ERIC</name>
<reference evidence="1 2" key="1">
    <citation type="journal article" date="2021" name="Hortic Res">
        <title>High-quality reference genome and annotation aids understanding of berry development for evergreen blueberry (Vaccinium darrowii).</title>
        <authorList>
            <person name="Yu J."/>
            <person name="Hulse-Kemp A.M."/>
            <person name="Babiker E."/>
            <person name="Staton M."/>
        </authorList>
    </citation>
    <scope>NUCLEOTIDE SEQUENCE [LARGE SCALE GENOMIC DNA]</scope>
    <source>
        <strain evidence="2">cv. NJ 8807/NJ 8810</strain>
        <tissue evidence="1">Young leaf</tissue>
    </source>
</reference>
<accession>A0ACB7YG56</accession>
<dbReference type="Proteomes" id="UP000828048">
    <property type="component" value="Chromosome 8"/>
</dbReference>
<dbReference type="EMBL" id="CM037158">
    <property type="protein sequence ID" value="KAH7852535.1"/>
    <property type="molecule type" value="Genomic_DNA"/>
</dbReference>
<gene>
    <name evidence="1" type="ORF">Vadar_026063</name>
</gene>
<comment type="caution">
    <text evidence="1">The sequence shown here is derived from an EMBL/GenBank/DDBJ whole genome shotgun (WGS) entry which is preliminary data.</text>
</comment>
<evidence type="ECO:0000313" key="1">
    <source>
        <dbReference type="EMBL" id="KAH7852535.1"/>
    </source>
</evidence>
<keyword evidence="2" id="KW-1185">Reference proteome</keyword>
<proteinExistence type="predicted"/>
<sequence>MAEDHTQRPSQPIVNDLPIARRNSDARFFEKRRQRLASRHHGALQSGSEISGHRSASSSEFATANNGEHHGRQDQCGSSASRPEKESVRKTNNGKGKASRRISREVLEQHFGKKRKDVAKILDVGRHPDQLKGQTMQFTTHPNPVLKGHVYESSNLVLRACSDATTPSQGASRVLQKIPTTTHVIPETGCFFETVQLQDQLKPSTSHPNLNALVDLQPTMSFEDCKKFLGLDAESSPEGHVFYETLKVTYRGKTIKFELPLISGMSELKKEVEERLQLELGSFHVEYKDEEDWIFLGRDEDFRDYLRRSSNQVIKLKIVDSDANTTICYCESCGSLKWKRP</sequence>